<reference evidence="3 4" key="2">
    <citation type="journal article" date="2009" name="Proc. Natl. Acad. Sci. U.S.A.">
        <title>On the chimeric nature, thermophilic origin, and phylogenetic placement of the Thermotogales.</title>
        <authorList>
            <person name="Zhaxybayeva O."/>
            <person name="Swithers K.S."/>
            <person name="Lapierre P."/>
            <person name="Fournier G.P."/>
            <person name="Bickhart D.M."/>
            <person name="DeBoy R.T."/>
            <person name="Nelson K.E."/>
            <person name="Nesbo C.L."/>
            <person name="Doolittle W.F."/>
            <person name="Gogarten J.P."/>
            <person name="Noll K.M."/>
        </authorList>
    </citation>
    <scope>NUCLEOTIDE SEQUENCE [LARGE SCALE GENOMIC DNA]</scope>
    <source>
        <strain evidence="4">ATCC 35602 / DSM 5306 / Rt17-B1</strain>
    </source>
</reference>
<dbReference type="InterPro" id="IPR036188">
    <property type="entry name" value="FAD/NAD-bd_sf"/>
</dbReference>
<dbReference type="Gene3D" id="3.30.9.10">
    <property type="entry name" value="D-Amino Acid Oxidase, subunit A, domain 2"/>
    <property type="match status" value="1"/>
</dbReference>
<organism evidence="3 4">
    <name type="scientific">Fervidobacterium nodosum (strain ATCC 35602 / DSM 5306 / Rt17-B1)</name>
    <dbReference type="NCBI Taxonomy" id="381764"/>
    <lineage>
        <taxon>Bacteria</taxon>
        <taxon>Thermotogati</taxon>
        <taxon>Thermotogota</taxon>
        <taxon>Thermotogae</taxon>
        <taxon>Thermotogales</taxon>
        <taxon>Fervidobacteriaceae</taxon>
        <taxon>Fervidobacterium</taxon>
    </lineage>
</organism>
<name>A7HKL7_FERNB</name>
<accession>A7HKL7</accession>
<dbReference type="EMBL" id="CP000771">
    <property type="protein sequence ID" value="ABS60450.1"/>
    <property type="molecule type" value="Genomic_DNA"/>
</dbReference>
<dbReference type="OrthoDB" id="9794226at2"/>
<proteinExistence type="predicted"/>
<dbReference type="Pfam" id="PF01266">
    <property type="entry name" value="DAO"/>
    <property type="match status" value="1"/>
</dbReference>
<gene>
    <name evidence="3" type="ordered locus">Fnod_0595</name>
</gene>
<dbReference type="GO" id="GO:0005737">
    <property type="term" value="C:cytoplasm"/>
    <property type="evidence" value="ECO:0007669"/>
    <property type="project" value="TreeGrafter"/>
</dbReference>
<dbReference type="Proteomes" id="UP000002415">
    <property type="component" value="Chromosome"/>
</dbReference>
<dbReference type="PANTHER" id="PTHR13847:SF287">
    <property type="entry name" value="FAD-DEPENDENT OXIDOREDUCTASE DOMAIN-CONTAINING PROTEIN 1"/>
    <property type="match status" value="1"/>
</dbReference>
<reference evidence="3 4" key="1">
    <citation type="submission" date="2007-07" db="EMBL/GenBank/DDBJ databases">
        <title>Complete sequence of Fervidobacterium nodosum Rt17-B1.</title>
        <authorList>
            <consortium name="US DOE Joint Genome Institute"/>
            <person name="Copeland A."/>
            <person name="Lucas S."/>
            <person name="Lapidus A."/>
            <person name="Barry K."/>
            <person name="Glavina del Rio T."/>
            <person name="Dalin E."/>
            <person name="Tice H."/>
            <person name="Pitluck S."/>
            <person name="Saunders E."/>
            <person name="Brettin T."/>
            <person name="Bruce D."/>
            <person name="Detter J.C."/>
            <person name="Han C."/>
            <person name="Schmutz J."/>
            <person name="Larimer F."/>
            <person name="Land M."/>
            <person name="Hauser L."/>
            <person name="Kyrpides N."/>
            <person name="Mikhailova N."/>
            <person name="Nelson K."/>
            <person name="Gogarten J.P."/>
            <person name="Noll K."/>
            <person name="Richardson P."/>
        </authorList>
    </citation>
    <scope>NUCLEOTIDE SEQUENCE [LARGE SCALE GENOMIC DNA]</scope>
    <source>
        <strain evidence="4">ATCC 35602 / DSM 5306 / Rt17-B1</strain>
    </source>
</reference>
<evidence type="ECO:0000313" key="4">
    <source>
        <dbReference type="Proteomes" id="UP000002415"/>
    </source>
</evidence>
<feature type="domain" description="FAD dependent oxidoreductase" evidence="2">
    <location>
        <begin position="16"/>
        <end position="359"/>
    </location>
</feature>
<dbReference type="AlphaFoldDB" id="A7HKL7"/>
<dbReference type="eggNOG" id="COG0665">
    <property type="taxonomic scope" value="Bacteria"/>
</dbReference>
<evidence type="ECO:0000313" key="3">
    <source>
        <dbReference type="EMBL" id="ABS60450.1"/>
    </source>
</evidence>
<dbReference type="PANTHER" id="PTHR13847">
    <property type="entry name" value="SARCOSINE DEHYDROGENASE-RELATED"/>
    <property type="match status" value="1"/>
</dbReference>
<dbReference type="SUPFAM" id="SSF51905">
    <property type="entry name" value="FAD/NAD(P)-binding domain"/>
    <property type="match status" value="1"/>
</dbReference>
<dbReference type="GO" id="GO:0016491">
    <property type="term" value="F:oxidoreductase activity"/>
    <property type="evidence" value="ECO:0007669"/>
    <property type="project" value="UniProtKB-KW"/>
</dbReference>
<dbReference type="HOGENOM" id="CLU_007884_4_1_0"/>
<evidence type="ECO:0000259" key="2">
    <source>
        <dbReference type="Pfam" id="PF01266"/>
    </source>
</evidence>
<dbReference type="SUPFAM" id="SSF54373">
    <property type="entry name" value="FAD-linked reductases, C-terminal domain"/>
    <property type="match status" value="1"/>
</dbReference>
<dbReference type="KEGG" id="fno:Fnod_0595"/>
<keyword evidence="1" id="KW-0560">Oxidoreductase</keyword>
<dbReference type="Gene3D" id="3.50.50.60">
    <property type="entry name" value="FAD/NAD(P)-binding domain"/>
    <property type="match status" value="1"/>
</dbReference>
<protein>
    <submittedName>
        <fullName evidence="3">FAD dependent oxidoreductase</fullName>
    </submittedName>
</protein>
<keyword evidence="4" id="KW-1185">Reference proteome</keyword>
<sequence length="390" mass="43813">MSNIINVNSNSNQYNVCIIGGGITGTALAYFLCKLGERSVAVFEKSYLSSGSTGRCAGGIRQQWSTRSNVRLAMRSVKLFERFKEDVGMDIEYFQGGYLVLSYDEEEAAQFEKNVQMQKEEGLNVEILSPRQVKEKYPYINTDGLLMATFCQTDGHANPHKAVIGYAQAIRRMGGHIYTHTEVKGIDVQAGKVIGVDTSNGYFKCNVVVNAAGPWSRETSEMVGVDLPTESYRHQIIVTEALENFFPMMAISFSGNFYMRQTQHGQFVLGQGDKDEKPGINYNVTFRFEEELISKMVRTFPFLKNVRMMRHWSGMYNMSPDAQPIIGQSDKVKGYYYAVGYSGHGFMVAPAVGEALAELILFGKSLHTDISYLDVKRFENMTIEKEKNVV</sequence>
<dbReference type="InterPro" id="IPR006076">
    <property type="entry name" value="FAD-dep_OxRdtase"/>
</dbReference>
<dbReference type="STRING" id="381764.Fnod_0595"/>
<dbReference type="RefSeq" id="WP_011993769.1">
    <property type="nucleotide sequence ID" value="NC_009718.1"/>
</dbReference>
<evidence type="ECO:0000256" key="1">
    <source>
        <dbReference type="ARBA" id="ARBA00023002"/>
    </source>
</evidence>